<comment type="caution">
    <text evidence="1">The sequence shown here is derived from an EMBL/GenBank/DDBJ whole genome shotgun (WGS) entry which is preliminary data.</text>
</comment>
<evidence type="ECO:0000313" key="1">
    <source>
        <dbReference type="EMBL" id="GAG90973.1"/>
    </source>
</evidence>
<proteinExistence type="predicted"/>
<protein>
    <submittedName>
        <fullName evidence="1">Uncharacterized protein</fullName>
    </submittedName>
</protein>
<name>X1C3K0_9ZZZZ</name>
<organism evidence="1">
    <name type="scientific">marine sediment metagenome</name>
    <dbReference type="NCBI Taxonomy" id="412755"/>
    <lineage>
        <taxon>unclassified sequences</taxon>
        <taxon>metagenomes</taxon>
        <taxon>ecological metagenomes</taxon>
    </lineage>
</organism>
<sequence length="80" mass="8947">MMRKITVILVALLFLVPATLYASEEHSTVPTCSTSVKMKSDGKTDLVTVTTSCGKVYIFRMENGRYIPVDKMDKEKDLEA</sequence>
<dbReference type="EMBL" id="BART01025886">
    <property type="protein sequence ID" value="GAG90973.1"/>
    <property type="molecule type" value="Genomic_DNA"/>
</dbReference>
<reference evidence="1" key="1">
    <citation type="journal article" date="2014" name="Front. Microbiol.">
        <title>High frequency of phylogenetically diverse reductive dehalogenase-homologous genes in deep subseafloor sedimentary metagenomes.</title>
        <authorList>
            <person name="Kawai M."/>
            <person name="Futagami T."/>
            <person name="Toyoda A."/>
            <person name="Takaki Y."/>
            <person name="Nishi S."/>
            <person name="Hori S."/>
            <person name="Arai W."/>
            <person name="Tsubouchi T."/>
            <person name="Morono Y."/>
            <person name="Uchiyama I."/>
            <person name="Ito T."/>
            <person name="Fujiyama A."/>
            <person name="Inagaki F."/>
            <person name="Takami H."/>
        </authorList>
    </citation>
    <scope>NUCLEOTIDE SEQUENCE</scope>
    <source>
        <strain evidence="1">Expedition CK06-06</strain>
    </source>
</reference>
<accession>X1C3K0</accession>
<dbReference type="AlphaFoldDB" id="X1C3K0"/>
<gene>
    <name evidence="1" type="ORF">S01H4_46341</name>
</gene>